<dbReference type="HOGENOM" id="CLU_2521284_0_0_4"/>
<sequence length="86" mass="9446">MENLQQITENICQLKGELFAMHALLDAMFQSIPMDQLRTLAQAHAQSTEAARVVLLNSATSGEFVISAFDDHSENLSSRLQNLAGL</sequence>
<accession>E3HTS3</accession>
<evidence type="ECO:0000313" key="1">
    <source>
        <dbReference type="EMBL" id="ADP17363.1"/>
    </source>
</evidence>
<dbReference type="PATRIC" id="fig|762376.5.peg.4048"/>
<dbReference type="KEGG" id="axy:AXYL_04043"/>
<dbReference type="OrthoDB" id="7191282at2"/>
<name>E3HTS3_ACHXA</name>
<dbReference type="STRING" id="762376.AXYL_04043"/>
<dbReference type="Proteomes" id="UP000006876">
    <property type="component" value="Chromosome"/>
</dbReference>
<protein>
    <submittedName>
        <fullName evidence="1">Uncharacterized protein</fullName>
    </submittedName>
</protein>
<reference evidence="1 2" key="1">
    <citation type="journal article" date="2011" name="J. Bacteriol.">
        <title>Complete genome sequence of the haloaromatic acid-degrading bacterium Achromobacter xylosoxidans A8.</title>
        <authorList>
            <person name="Strnad H."/>
            <person name="Ridl J."/>
            <person name="Paces J."/>
            <person name="Kolar M."/>
            <person name="Vlcek C."/>
            <person name="Paces V."/>
        </authorList>
    </citation>
    <scope>NUCLEOTIDE SEQUENCE [LARGE SCALE GENOMIC DNA]</scope>
    <source>
        <strain evidence="1 2">A8</strain>
    </source>
</reference>
<organism evidence="1 2">
    <name type="scientific">Achromobacter xylosoxidans (strain A8)</name>
    <dbReference type="NCBI Taxonomy" id="762376"/>
    <lineage>
        <taxon>Bacteria</taxon>
        <taxon>Pseudomonadati</taxon>
        <taxon>Pseudomonadota</taxon>
        <taxon>Betaproteobacteria</taxon>
        <taxon>Burkholderiales</taxon>
        <taxon>Alcaligenaceae</taxon>
        <taxon>Achromobacter</taxon>
    </lineage>
</organism>
<proteinExistence type="predicted"/>
<evidence type="ECO:0000313" key="2">
    <source>
        <dbReference type="Proteomes" id="UP000006876"/>
    </source>
</evidence>
<dbReference type="RefSeq" id="WP_013394674.1">
    <property type="nucleotide sequence ID" value="NC_014640.1"/>
</dbReference>
<dbReference type="AlphaFoldDB" id="E3HTS3"/>
<dbReference type="EMBL" id="CP002287">
    <property type="protein sequence ID" value="ADP17363.1"/>
    <property type="molecule type" value="Genomic_DNA"/>
</dbReference>
<gene>
    <name evidence="1" type="ordered locus">AXYL_04043</name>
</gene>